<sequence length="386" mass="42577">MIPDSFYKINADAKSNGLAGLGKEERRLQARQNASPEKKKSFDRVMSNKERGERNDDPDQKKVNGEDLLTEAGEEQLALKKREGLLTKKGPQPLLDPLFNQAPSVAKDSKVAPKLGKEKPAAPPEEPWSEPYVEKLPEEAALVKGILGKESRGALLSEGEEPKLQELPDSPAMLFGKMAKDSREAPVKPMQFFKETLGKYIPAREDIEIFLPKQKESGFSLAPVKSRDEDIALINLAVIALGPGDTLVSASTLKPVAKVPQVIMDVVEKITNEVKHDITKTTIVLKDAGIFTGVEVTVTSFKTARSEINIQFSNMTQEAKNVLETNLDALKQALDQKGYTVHMIAATTLKDETVYGSSSNINKERENSQQQGRGQREKKQDEEEDA</sequence>
<feature type="region of interest" description="Disordered" evidence="1">
    <location>
        <begin position="20"/>
        <end position="67"/>
    </location>
</feature>
<dbReference type="InterPro" id="IPR038610">
    <property type="entry name" value="FliK-like_C_sf"/>
</dbReference>
<dbReference type="EMBL" id="CWGJ01000006">
    <property type="protein sequence ID" value="CRX37748.1"/>
    <property type="molecule type" value="Genomic_DNA"/>
</dbReference>
<dbReference type="OrthoDB" id="22154at2"/>
<reference evidence="3" key="1">
    <citation type="submission" date="2015-06" db="EMBL/GenBank/DDBJ databases">
        <authorList>
            <person name="Bertelli C."/>
        </authorList>
    </citation>
    <scope>NUCLEOTIDE SEQUENCE [LARGE SCALE GENOMIC DNA]</scope>
    <source>
        <strain evidence="3">CRIB-30</strain>
    </source>
</reference>
<gene>
    <name evidence="2" type="ORF">ELAC_0387</name>
</gene>
<feature type="region of interest" description="Disordered" evidence="1">
    <location>
        <begin position="356"/>
        <end position="386"/>
    </location>
</feature>
<feature type="compositionally biased region" description="Basic and acidic residues" evidence="1">
    <location>
        <begin position="374"/>
        <end position="386"/>
    </location>
</feature>
<feature type="region of interest" description="Disordered" evidence="1">
    <location>
        <begin position="81"/>
        <end position="132"/>
    </location>
</feature>
<evidence type="ECO:0000313" key="3">
    <source>
        <dbReference type="Proteomes" id="UP000220251"/>
    </source>
</evidence>
<dbReference type="Gene3D" id="3.30.750.140">
    <property type="match status" value="1"/>
</dbReference>
<dbReference type="RefSeq" id="WP_098037606.1">
    <property type="nucleotide sequence ID" value="NZ_CWGJ01000006.1"/>
</dbReference>
<feature type="compositionally biased region" description="Basic and acidic residues" evidence="1">
    <location>
        <begin position="36"/>
        <end position="65"/>
    </location>
</feature>
<proteinExistence type="predicted"/>
<dbReference type="AlphaFoldDB" id="A0A0H5DP88"/>
<protein>
    <submittedName>
        <fullName evidence="2">Uncharacterized protein</fullName>
    </submittedName>
</protein>
<name>A0A0H5DP88_9BACT</name>
<keyword evidence="3" id="KW-1185">Reference proteome</keyword>
<feature type="compositionally biased region" description="Basic and acidic residues" evidence="1">
    <location>
        <begin position="107"/>
        <end position="120"/>
    </location>
</feature>
<organism evidence="2 3">
    <name type="scientific">Estrella lausannensis</name>
    <dbReference type="NCBI Taxonomy" id="483423"/>
    <lineage>
        <taxon>Bacteria</taxon>
        <taxon>Pseudomonadati</taxon>
        <taxon>Chlamydiota</taxon>
        <taxon>Chlamydiia</taxon>
        <taxon>Parachlamydiales</taxon>
        <taxon>Candidatus Criblamydiaceae</taxon>
        <taxon>Estrella</taxon>
    </lineage>
</organism>
<accession>A0A0H5DP88</accession>
<dbReference type="Proteomes" id="UP000220251">
    <property type="component" value="Unassembled WGS sequence"/>
</dbReference>
<evidence type="ECO:0000313" key="2">
    <source>
        <dbReference type="EMBL" id="CRX37748.1"/>
    </source>
</evidence>
<evidence type="ECO:0000256" key="1">
    <source>
        <dbReference type="SAM" id="MobiDB-lite"/>
    </source>
</evidence>